<dbReference type="OrthoDB" id="298960at2759"/>
<evidence type="ECO:0000256" key="4">
    <source>
        <dbReference type="ARBA" id="ARBA00022737"/>
    </source>
</evidence>
<feature type="transmembrane region" description="Helical" evidence="11">
    <location>
        <begin position="249"/>
        <end position="267"/>
    </location>
</feature>
<evidence type="ECO:0000256" key="11">
    <source>
        <dbReference type="SAM" id="Phobius"/>
    </source>
</evidence>
<dbReference type="HOGENOM" id="CLU_000604_27_1_1"/>
<sequence>MELKQSLLESTSREDANKKYFKTHNILFTKITQFVKSLKTQSKDQQLNNKQIDPFIAQSTSVDVQLEKLEKYIQENQQHFQSTNFNLFKIYKQMTGLTLLKGFFLSVSNELLSASGIFMLDFVTDQMKDFTGLSSQKALISIIFLGIVINYTIKNFVWTNYQWMNYRWQALCKTTLQYIIYKKSLKVKNYSKQNNSVEPKIQKLENQAEGQGDEKLDITSFQKVNPDINNLLTVDVEESMQLFWGINQLVASLAVIIITFAIIYYKIGKSIVNGLYLMAGAMAVSFLSGFFMNIFYDRIYSHKDSRISLCKDVIEGMKSIKYLGWENIFSNKIKDLRQKEFFNVAAMRSIDGIFSTFIVCSNYFLLYCFIVSYINDGNELINSNVFTIIALFGNLAFPIGMIPFSLKCMTKARISFFRIKSFLNIDEIDESQIIQTSENQSQVAVQIQNQYFSWPNKELNEEQNIKQRQQKQDISDSESQFEDQENSVSKNSSEFNLFIDNIQIQKNSLNFVIGKVGCGKTLFLLSIMNEMEKRSQNFDQSIIKDDLKQVNTLKMTNYENKIIVNGNVAYVSQNHWLQSKTIKENILLGKKYDQDLYLKCLEISQLKTDLSQFSKGDQKIISSDGNNLSGGQRQRISLCRALYQDKEIYLLDDIFSSLDAHVAEYIYKNAILDYLIKQKNKTVILVTSNYEFLSNESIQNIIYLRNGRIINDQEEIQSYILNCKQKQKKNDFFFESDYFQNSSNLNNKYNKNSDEEIDQLNITQKQIKLKPENQKNIGFNQTNEQNEVQNNNEISSEEGEKNEEYREKGIIKWETLKTYMKSQGIVYLFFFIVFFALVEVASLLIDFWLRDKLINQNEEDSAFIFINKLFQSFQETFLFLTMLQLSLMLIGAFFYVVISLLSCYRLYNKLNNSIMSSKMVFFDKNPVGRIMSRLSDDINSIDDDLPLNFETASEQVVLAIGYPVGISIQFPWMSAFFVVAIVITYFISNMYRSSNREVKRLNSLNKGQLLTHISESCKGLVTIRSFQKQAYMTKQYILRLTNNINTFLLSLSLQMWLFVRLLLISNGIQLVLSITAIIIITSEANVDMNIIVLCLSYGILFSGQILDVVYFVCLTEQELISVERIRQYFDNPQENVYTIQNSNKYIQSAYALSPSDINQNFSIIFQDLSITYDELNEQNSDLVQYALKDFNLQIKKGEKIAFCGRTGSGKTSILNCLFRLYDYQKGQILIDNKDIQDMSLKELRNKMAIIPQFGFLYNATLRDNIDPINEIPDENIQRCIQSIQEDGQLNQNDCFQELDFEIQEGGKNLSNGQKQIINFIRVALRQTEIICLDEATSNMDPKTDELIHKKLFELSEGKTLLVITHRLENIHKFDRIVVLDSGKIVEEGNYEQLRYTNIIINIIKVSILNKLQMDIKQPLLVEQSSDQSSQYTFKAHNIFFTRLTSFIKQIKFLNDGQYISNQQTQPFIAQSTSVDVQINKLEKFMSDNQQHFQPNNFNLYKIYVQMTGFTLGKGIFLSVMNEVLSASGIFLLDYVTDKLKQFNGESNEKLIISFILIGIVVNYTVKNIIQGKYYWLDYKWQALCKTTLQYLIYKKSLKVKNYSKQSNLVAEQKKEDNQKQENDETEGEEEITSFQKRNPDINNLLTVDIEESMQLFWGITQLVDSIAVIIITLIFLFYKIGKSMFNGLYLMAGAMLIGFLSGYIMNIFYDKIYGCKDNRISLSKDVIEGMKSIKYLGWETIFSNKIKDLRRKEFFQISVMRIIDGFFSTFMLSLGYLLLYIFIVSYVNDGNDLQDSNVFTIIALFGNLAFPIGMIPFTTKCISKARISFLRIKGFLNIEEINESDVIKVDNDEINQDVQNAIVMNQLKFSWPNKEINEEQNEERVSEKSNNIKSSGQLNQLDDQSIQDSKISSEFTLYIDEMIIQKGTLNFVIGKIGCGKTAFLLSILNEMEKKQHQSDPSIINNNSQQIDALKMTNFDNKIVVNGSIGYVSQNHWLQTKTIRDNILFGKIYDQELYQKCLDLCQLKIDLSHFYKGDQKVISSDGNNLSGGQRQRISLCRALYQDNDIYLLDDIFSSLDAHVAEHIYKNAILDYLIKQKNKTVILVTSHYGFITNDNISNIIYLKNGEIIHDQKQIYSYIQNSQQDSKTKDFNFLNEQEDDLQDQEVEENKVENSETNQQLIQRKVDSEQDHLMLQKKNSTSSETKLALRKENSKKQNFKDKDEDLVEGEGENEEFREKGSIKWDTLKLYMKSQGVIFLILLILFFSLVEAATLLIDFWLRDKLMYSNEEDSAFVFINKLFSSFKDTFLFLTMLQLFLMILSSVFYVLVSLLSCYRLFNKLNSSIMSSKMVFFDKNPVGRIMNRLSDDMNSIDDDLPLNIEVTLELMTYAIGYPVGISIQFPWMSAFFVIAIVITYFISKMYRMANREIKRLNSLNKGQLLSHISESCKGLVTVRSLQKQLYMSQLYVERLKNNVNTFLLSLSLQQWMIVRLLLISNIIQLLVVITAIMIITIEFSVDINVIVLCLSYGILFSGSICDVMYFICLTEQELISVERVRQYFDNPQENLDNVDNSTQKLQSVEQTLSPSDINQNFSIIFKDLSITYDELNEHNTDHVQYALKNFNLKIRKGEKVAFCGRTGSGKTSILNCLFRLYDYQKGQIFIDNTDILSMSLKELRKKMAIIPQFGFLYNATLRDNIDPVNEISEEEIQRCIQSIQEEGQLNSNDCFQELDFEIQEGGKNLSNGQKQIINFIRVALRQTEIICLDEATSNMDPKTDELIHEKLFELSEGKTLLVITHRLENIHKFDRIVVLDSGRIVEVGNYDQLRQIEGGFFNRLITQK</sequence>
<feature type="transmembrane region" description="Helical" evidence="11">
    <location>
        <begin position="1798"/>
        <end position="1817"/>
    </location>
</feature>
<dbReference type="SMART" id="SM00382">
    <property type="entry name" value="AAA"/>
    <property type="match status" value="4"/>
</dbReference>
<accession>Q237T3</accession>
<keyword evidence="2" id="KW-0813">Transport</keyword>
<feature type="domain" description="ABC transporter" evidence="12">
    <location>
        <begin position="479"/>
        <end position="731"/>
    </location>
</feature>
<keyword evidence="9" id="KW-0325">Glycoprotein</keyword>
<dbReference type="EMBL" id="GG662743">
    <property type="protein sequence ID" value="EAR92658.2"/>
    <property type="molecule type" value="Genomic_DNA"/>
</dbReference>
<feature type="transmembrane region" description="Helical" evidence="11">
    <location>
        <begin position="138"/>
        <end position="157"/>
    </location>
</feature>
<feature type="compositionally biased region" description="Basic and acidic residues" evidence="10">
    <location>
        <begin position="1611"/>
        <end position="1622"/>
    </location>
</feature>
<dbReference type="PANTHER" id="PTHR24223:SF330">
    <property type="entry name" value="ATP-BINDING CASSETTE SUB-FAMILY C MEMBER 10"/>
    <property type="match status" value="1"/>
</dbReference>
<dbReference type="InterPro" id="IPR050173">
    <property type="entry name" value="ABC_transporter_C-like"/>
</dbReference>
<feature type="transmembrane region" description="Helical" evidence="11">
    <location>
        <begin position="1090"/>
        <end position="1112"/>
    </location>
</feature>
<feature type="region of interest" description="Disordered" evidence="10">
    <location>
        <begin position="1610"/>
        <end position="1632"/>
    </location>
</feature>
<dbReference type="GeneID" id="7825078"/>
<evidence type="ECO:0000313" key="14">
    <source>
        <dbReference type="EMBL" id="EAR92658.2"/>
    </source>
</evidence>
<dbReference type="eggNOG" id="KOG0054">
    <property type="taxonomic scope" value="Eukaryota"/>
</dbReference>
<dbReference type="FunFam" id="3.40.50.300:FF:001172">
    <property type="entry name" value="Cystic fibrosis transmembrane conductance regulator"/>
    <property type="match status" value="2"/>
</dbReference>
<dbReference type="STRING" id="312017.Q237T3"/>
<feature type="transmembrane region" description="Helical" evidence="11">
    <location>
        <begin position="353"/>
        <end position="374"/>
    </location>
</feature>
<reference evidence="15" key="1">
    <citation type="journal article" date="2006" name="PLoS Biol.">
        <title>Macronuclear genome sequence of the ciliate Tetrahymena thermophila, a model eukaryote.</title>
        <authorList>
            <person name="Eisen J.A."/>
            <person name="Coyne R.S."/>
            <person name="Wu M."/>
            <person name="Wu D."/>
            <person name="Thiagarajan M."/>
            <person name="Wortman J.R."/>
            <person name="Badger J.H."/>
            <person name="Ren Q."/>
            <person name="Amedeo P."/>
            <person name="Jones K.M."/>
            <person name="Tallon L.J."/>
            <person name="Delcher A.L."/>
            <person name="Salzberg S.L."/>
            <person name="Silva J.C."/>
            <person name="Haas B.J."/>
            <person name="Majoros W.H."/>
            <person name="Farzad M."/>
            <person name="Carlton J.M."/>
            <person name="Smith R.K. Jr."/>
            <person name="Garg J."/>
            <person name="Pearlman R.E."/>
            <person name="Karrer K.M."/>
            <person name="Sun L."/>
            <person name="Manning G."/>
            <person name="Elde N.C."/>
            <person name="Turkewitz A.P."/>
            <person name="Asai D.J."/>
            <person name="Wilkes D.E."/>
            <person name="Wang Y."/>
            <person name="Cai H."/>
            <person name="Collins K."/>
            <person name="Stewart B.A."/>
            <person name="Lee S.R."/>
            <person name="Wilamowska K."/>
            <person name="Weinberg Z."/>
            <person name="Ruzzo W.L."/>
            <person name="Wloga D."/>
            <person name="Gaertig J."/>
            <person name="Frankel J."/>
            <person name="Tsao C.-C."/>
            <person name="Gorovsky M.A."/>
            <person name="Keeling P.J."/>
            <person name="Waller R.F."/>
            <person name="Patron N.J."/>
            <person name="Cherry J.M."/>
            <person name="Stover N.A."/>
            <person name="Krieger C.J."/>
            <person name="del Toro C."/>
            <person name="Ryder H.F."/>
            <person name="Williamson S.C."/>
            <person name="Barbeau R.A."/>
            <person name="Hamilton E.P."/>
            <person name="Orias E."/>
        </authorList>
    </citation>
    <scope>NUCLEOTIDE SEQUENCE [LARGE SCALE GENOMIC DNA]</scope>
    <source>
        <strain evidence="15">SB210</strain>
    </source>
</reference>
<feature type="domain" description="ABC transporter" evidence="12">
    <location>
        <begin position="1901"/>
        <end position="2151"/>
    </location>
</feature>
<evidence type="ECO:0000256" key="8">
    <source>
        <dbReference type="ARBA" id="ARBA00023136"/>
    </source>
</evidence>
<dbReference type="GO" id="GO:0005524">
    <property type="term" value="F:ATP binding"/>
    <property type="evidence" value="ECO:0007669"/>
    <property type="project" value="UniProtKB-KW"/>
</dbReference>
<protein>
    <submittedName>
        <fullName evidence="14">ABC transporter C family protein</fullName>
    </submittedName>
</protein>
<evidence type="ECO:0000256" key="9">
    <source>
        <dbReference type="ARBA" id="ARBA00023180"/>
    </source>
</evidence>
<dbReference type="FunFam" id="1.20.1560.10:FF:000010">
    <property type="entry name" value="Multidrug resistance-associated ABC transporter"/>
    <property type="match status" value="2"/>
</dbReference>
<feature type="transmembrane region" description="Helical" evidence="11">
    <location>
        <begin position="1550"/>
        <end position="1569"/>
    </location>
</feature>
<keyword evidence="6" id="KW-0067">ATP-binding</keyword>
<dbReference type="Pfam" id="PF00005">
    <property type="entry name" value="ABC_tran"/>
    <property type="match status" value="4"/>
</dbReference>
<keyword evidence="4" id="KW-0677">Repeat</keyword>
<feature type="compositionally biased region" description="Acidic residues" evidence="10">
    <location>
        <begin position="475"/>
        <end position="485"/>
    </location>
</feature>
<dbReference type="GO" id="GO:0016020">
    <property type="term" value="C:membrane"/>
    <property type="evidence" value="ECO:0007669"/>
    <property type="project" value="UniProtKB-SubCell"/>
</dbReference>
<dbReference type="PANTHER" id="PTHR24223">
    <property type="entry name" value="ATP-BINDING CASSETTE SUB-FAMILY C"/>
    <property type="match status" value="1"/>
</dbReference>
<comment type="subcellular location">
    <subcellularLocation>
        <location evidence="1">Membrane</location>
        <topology evidence="1">Multi-pass membrane protein</topology>
    </subcellularLocation>
</comment>
<feature type="region of interest" description="Disordered" evidence="10">
    <location>
        <begin position="469"/>
        <end position="488"/>
    </location>
</feature>
<feature type="transmembrane region" description="Helical" evidence="11">
    <location>
        <begin position="1662"/>
        <end position="1681"/>
    </location>
</feature>
<dbReference type="Proteomes" id="UP000009168">
    <property type="component" value="Unassembled WGS sequence"/>
</dbReference>
<dbReference type="InterPro" id="IPR011527">
    <property type="entry name" value="ABC1_TM_dom"/>
</dbReference>
<evidence type="ECO:0000256" key="2">
    <source>
        <dbReference type="ARBA" id="ARBA00022448"/>
    </source>
</evidence>
<keyword evidence="3 11" id="KW-0812">Transmembrane</keyword>
<dbReference type="GO" id="GO:0140359">
    <property type="term" value="F:ABC-type transporter activity"/>
    <property type="evidence" value="ECO:0007669"/>
    <property type="project" value="InterPro"/>
</dbReference>
<feature type="transmembrane region" description="Helical" evidence="11">
    <location>
        <begin position="2401"/>
        <end position="2419"/>
    </location>
</feature>
<evidence type="ECO:0000256" key="1">
    <source>
        <dbReference type="ARBA" id="ARBA00004141"/>
    </source>
</evidence>
<keyword evidence="15" id="KW-1185">Reference proteome</keyword>
<proteinExistence type="predicted"/>
<evidence type="ECO:0000313" key="15">
    <source>
        <dbReference type="Proteomes" id="UP000009168"/>
    </source>
</evidence>
<evidence type="ECO:0000259" key="12">
    <source>
        <dbReference type="PROSITE" id="PS50893"/>
    </source>
</evidence>
<dbReference type="PROSITE" id="PS50893">
    <property type="entry name" value="ABC_TRANSPORTER_2"/>
    <property type="match status" value="4"/>
</dbReference>
<dbReference type="InParanoid" id="Q237T3"/>
<feature type="domain" description="ABC transmembrane type-1" evidence="13">
    <location>
        <begin position="227"/>
        <end position="406"/>
    </location>
</feature>
<feature type="domain" description="ABC transporter" evidence="12">
    <location>
        <begin position="2602"/>
        <end position="2838"/>
    </location>
</feature>
<feature type="transmembrane region" description="Helical" evidence="11">
    <location>
        <begin position="273"/>
        <end position="296"/>
    </location>
</feature>
<feature type="transmembrane region" description="Helical" evidence="11">
    <location>
        <begin position="2308"/>
        <end position="2338"/>
    </location>
</feature>
<dbReference type="InterPro" id="IPR027417">
    <property type="entry name" value="P-loop_NTPase"/>
</dbReference>
<feature type="transmembrane region" description="Helical" evidence="11">
    <location>
        <begin position="877"/>
        <end position="907"/>
    </location>
</feature>
<name>Q237T3_TETTS</name>
<organism evidence="14 15">
    <name type="scientific">Tetrahymena thermophila (strain SB210)</name>
    <dbReference type="NCBI Taxonomy" id="312017"/>
    <lineage>
        <taxon>Eukaryota</taxon>
        <taxon>Sar</taxon>
        <taxon>Alveolata</taxon>
        <taxon>Ciliophora</taxon>
        <taxon>Intramacronucleata</taxon>
        <taxon>Oligohymenophorea</taxon>
        <taxon>Hymenostomatida</taxon>
        <taxon>Tetrahymenina</taxon>
        <taxon>Tetrahymenidae</taxon>
        <taxon>Tetrahymena</taxon>
    </lineage>
</organism>
<feature type="transmembrane region" description="Helical" evidence="11">
    <location>
        <begin position="825"/>
        <end position="845"/>
    </location>
</feature>
<dbReference type="PROSITE" id="PS00211">
    <property type="entry name" value="ABC_TRANSPORTER_1"/>
    <property type="match status" value="2"/>
</dbReference>
<dbReference type="PROSITE" id="PS50929">
    <property type="entry name" value="ABC_TM1F"/>
    <property type="match status" value="4"/>
</dbReference>
<feature type="compositionally biased region" description="Polar residues" evidence="10">
    <location>
        <begin position="1888"/>
        <end position="1899"/>
    </location>
</feature>
<evidence type="ECO:0000259" key="13">
    <source>
        <dbReference type="PROSITE" id="PS50929"/>
    </source>
</evidence>
<keyword evidence="7 11" id="KW-1133">Transmembrane helix</keyword>
<dbReference type="CDD" id="cd18605">
    <property type="entry name" value="ABC_6TM_MRP7_D2_like"/>
    <property type="match status" value="2"/>
</dbReference>
<feature type="transmembrane region" description="Helical" evidence="11">
    <location>
        <begin position="1687"/>
        <end position="1709"/>
    </location>
</feature>
<dbReference type="InterPro" id="IPR036640">
    <property type="entry name" value="ABC1_TM_sf"/>
</dbReference>
<feature type="compositionally biased region" description="Low complexity" evidence="10">
    <location>
        <begin position="780"/>
        <end position="794"/>
    </location>
</feature>
<dbReference type="SUPFAM" id="SSF90123">
    <property type="entry name" value="ABC transporter transmembrane region"/>
    <property type="match status" value="4"/>
</dbReference>
<dbReference type="SUPFAM" id="SSF52540">
    <property type="entry name" value="P-loop containing nucleoside triphosphate hydrolases"/>
    <property type="match status" value="4"/>
</dbReference>
<evidence type="ECO:0000256" key="6">
    <source>
        <dbReference type="ARBA" id="ARBA00022840"/>
    </source>
</evidence>
<feature type="domain" description="ABC transmembrane type-1" evidence="13">
    <location>
        <begin position="2308"/>
        <end position="2548"/>
    </location>
</feature>
<dbReference type="Gene3D" id="3.40.50.300">
    <property type="entry name" value="P-loop containing nucleotide triphosphate hydrolases"/>
    <property type="match status" value="4"/>
</dbReference>
<evidence type="ECO:0000256" key="3">
    <source>
        <dbReference type="ARBA" id="ARBA00022692"/>
    </source>
</evidence>
<feature type="domain" description="ABC transporter" evidence="12">
    <location>
        <begin position="1163"/>
        <end position="1406"/>
    </location>
</feature>
<dbReference type="InterPro" id="IPR017871">
    <property type="entry name" value="ABC_transporter-like_CS"/>
</dbReference>
<feature type="transmembrane region" description="Helical" evidence="11">
    <location>
        <begin position="99"/>
        <end position="118"/>
    </location>
</feature>
<feature type="region of interest" description="Disordered" evidence="10">
    <location>
        <begin position="778"/>
        <end position="801"/>
    </location>
</feature>
<dbReference type="GO" id="GO:0016887">
    <property type="term" value="F:ATP hydrolysis activity"/>
    <property type="evidence" value="ECO:0007669"/>
    <property type="project" value="InterPro"/>
</dbReference>
<evidence type="ECO:0000256" key="5">
    <source>
        <dbReference type="ARBA" id="ARBA00022741"/>
    </source>
</evidence>
<dbReference type="KEGG" id="tet:TTHERM_00320020"/>
<gene>
    <name evidence="14" type="ORF">TTHERM_00320020</name>
</gene>
<keyword evidence="5" id="KW-0547">Nucleotide-binding</keyword>
<dbReference type="RefSeq" id="XP_001012903.2">
    <property type="nucleotide sequence ID" value="XM_001012903.2"/>
</dbReference>
<feature type="transmembrane region" description="Helical" evidence="11">
    <location>
        <begin position="2256"/>
        <end position="2280"/>
    </location>
</feature>
<feature type="domain" description="ABC transmembrane type-1" evidence="13">
    <location>
        <begin position="877"/>
        <end position="1117"/>
    </location>
</feature>
<feature type="transmembrane region" description="Helical" evidence="11">
    <location>
        <begin position="970"/>
        <end position="988"/>
    </location>
</feature>
<keyword evidence="8 11" id="KW-0472">Membrane</keyword>
<evidence type="ECO:0000256" key="10">
    <source>
        <dbReference type="SAM" id="MobiDB-lite"/>
    </source>
</evidence>
<feature type="domain" description="ABC transmembrane type-1" evidence="13">
    <location>
        <begin position="1514"/>
        <end position="1816"/>
    </location>
</feature>
<dbReference type="InterPro" id="IPR003593">
    <property type="entry name" value="AAA+_ATPase"/>
</dbReference>
<dbReference type="Pfam" id="PF00664">
    <property type="entry name" value="ABC_membrane"/>
    <property type="match status" value="4"/>
</dbReference>
<dbReference type="InterPro" id="IPR003439">
    <property type="entry name" value="ABC_transporter-like_ATP-bd"/>
</dbReference>
<dbReference type="Gene3D" id="1.20.1560.10">
    <property type="entry name" value="ABC transporter type 1, transmembrane domain"/>
    <property type="match status" value="4"/>
</dbReference>
<feature type="region of interest" description="Disordered" evidence="10">
    <location>
        <begin position="1878"/>
        <end position="1899"/>
    </location>
</feature>
<evidence type="ECO:0000256" key="7">
    <source>
        <dbReference type="ARBA" id="ARBA00022989"/>
    </source>
</evidence>
<feature type="transmembrane region" description="Helical" evidence="11">
    <location>
        <begin position="1759"/>
        <end position="1786"/>
    </location>
</feature>
<feature type="transmembrane region" description="Helical" evidence="11">
    <location>
        <begin position="386"/>
        <end position="406"/>
    </location>
</feature>
<feature type="transmembrane region" description="Helical" evidence="11">
    <location>
        <begin position="2492"/>
        <end position="2513"/>
    </location>
</feature>
<feature type="transmembrane region" description="Helical" evidence="11">
    <location>
        <begin position="1057"/>
        <end position="1078"/>
    </location>
</feature>
<feature type="transmembrane region" description="Helical" evidence="11">
    <location>
        <begin position="2519"/>
        <end position="2545"/>
    </location>
</feature>